<comment type="caution">
    <text evidence="1">The sequence shown here is derived from an EMBL/GenBank/DDBJ whole genome shotgun (WGS) entry which is preliminary data.</text>
</comment>
<protein>
    <submittedName>
        <fullName evidence="1">Uncharacterized protein</fullName>
    </submittedName>
</protein>
<dbReference type="Proteomes" id="UP000324222">
    <property type="component" value="Unassembled WGS sequence"/>
</dbReference>
<evidence type="ECO:0000313" key="1">
    <source>
        <dbReference type="EMBL" id="MPC33110.1"/>
    </source>
</evidence>
<proteinExistence type="predicted"/>
<sequence>MADFPTVSGGCVSSPILEAFVTKNSEVEAEFHQKISAPQRAETTISFTVLEGVVEEIKKAGGHEVRRADDFQPAGKILVVGDSQVRHLDSMFCAKDRKRRTRVCLPAAGIKRVSAQLDTYLANGIKPIVFLSTG</sequence>
<gene>
    <name evidence="1" type="ORF">E2C01_026452</name>
</gene>
<organism evidence="1 2">
    <name type="scientific">Portunus trituberculatus</name>
    <name type="common">Swimming crab</name>
    <name type="synonym">Neptunus trituberculatus</name>
    <dbReference type="NCBI Taxonomy" id="210409"/>
    <lineage>
        <taxon>Eukaryota</taxon>
        <taxon>Metazoa</taxon>
        <taxon>Ecdysozoa</taxon>
        <taxon>Arthropoda</taxon>
        <taxon>Crustacea</taxon>
        <taxon>Multicrustacea</taxon>
        <taxon>Malacostraca</taxon>
        <taxon>Eumalacostraca</taxon>
        <taxon>Eucarida</taxon>
        <taxon>Decapoda</taxon>
        <taxon>Pleocyemata</taxon>
        <taxon>Brachyura</taxon>
        <taxon>Eubrachyura</taxon>
        <taxon>Portunoidea</taxon>
        <taxon>Portunidae</taxon>
        <taxon>Portuninae</taxon>
        <taxon>Portunus</taxon>
    </lineage>
</organism>
<name>A0A5B7EFF8_PORTR</name>
<dbReference type="Gene3D" id="3.40.50.12690">
    <property type="match status" value="1"/>
</dbReference>
<evidence type="ECO:0000313" key="2">
    <source>
        <dbReference type="Proteomes" id="UP000324222"/>
    </source>
</evidence>
<reference evidence="1 2" key="1">
    <citation type="submission" date="2019-05" db="EMBL/GenBank/DDBJ databases">
        <title>Another draft genome of Portunus trituberculatus and its Hox gene families provides insights of decapod evolution.</title>
        <authorList>
            <person name="Jeong J.-H."/>
            <person name="Song I."/>
            <person name="Kim S."/>
            <person name="Choi T."/>
            <person name="Kim D."/>
            <person name="Ryu S."/>
            <person name="Kim W."/>
        </authorList>
    </citation>
    <scope>NUCLEOTIDE SEQUENCE [LARGE SCALE GENOMIC DNA]</scope>
    <source>
        <tissue evidence="1">Muscle</tissue>
    </source>
</reference>
<accession>A0A5B7EFF8</accession>
<dbReference type="OrthoDB" id="10072345at2759"/>
<dbReference type="AlphaFoldDB" id="A0A5B7EFF8"/>
<dbReference type="EMBL" id="VSRR010002762">
    <property type="protein sequence ID" value="MPC33110.1"/>
    <property type="molecule type" value="Genomic_DNA"/>
</dbReference>
<keyword evidence="2" id="KW-1185">Reference proteome</keyword>